<evidence type="ECO:0000256" key="1">
    <source>
        <dbReference type="SAM" id="MobiDB-lite"/>
    </source>
</evidence>
<dbReference type="EMBL" id="VYGV01000006">
    <property type="protein sequence ID" value="NWF45219.1"/>
    <property type="molecule type" value="Genomic_DNA"/>
</dbReference>
<name>A0A7Y8GW38_9BURK</name>
<sequence>MLTSKFLTASLTALAVVGSAGFVYAQSTSGTVTPAPDTTVQAQPSTTAPASGDTTTPAMNQDAPAMDQPLARADRN</sequence>
<dbReference type="AlphaFoldDB" id="A0A7Y8GW38"/>
<feature type="compositionally biased region" description="Polar residues" evidence="1">
    <location>
        <begin position="29"/>
        <end position="59"/>
    </location>
</feature>
<reference evidence="3 4" key="1">
    <citation type="submission" date="2019-09" db="EMBL/GenBank/DDBJ databases">
        <title>Hydrogenophaga aromatica sp. nov., isolated from a para-xylene-degrading enrichment culture.</title>
        <authorList>
            <person name="Tancsics A."/>
            <person name="Banerjee S."/>
        </authorList>
    </citation>
    <scope>NUCLEOTIDE SEQUENCE [LARGE SCALE GENOMIC DNA]</scope>
    <source>
        <strain evidence="3 4">D2P1</strain>
    </source>
</reference>
<proteinExistence type="predicted"/>
<evidence type="ECO:0000256" key="2">
    <source>
        <dbReference type="SAM" id="SignalP"/>
    </source>
</evidence>
<evidence type="ECO:0000313" key="3">
    <source>
        <dbReference type="EMBL" id="NWF45219.1"/>
    </source>
</evidence>
<keyword evidence="2" id="KW-0732">Signal</keyword>
<dbReference type="Proteomes" id="UP000545507">
    <property type="component" value="Unassembled WGS sequence"/>
</dbReference>
<feature type="region of interest" description="Disordered" evidence="1">
    <location>
        <begin position="29"/>
        <end position="76"/>
    </location>
</feature>
<protein>
    <recommendedName>
        <fullName evidence="5">Proteophosphoglycan ppg4</fullName>
    </recommendedName>
</protein>
<gene>
    <name evidence="3" type="ORF">F3K02_08125</name>
</gene>
<organism evidence="3 4">
    <name type="scientific">Hydrogenophaga aromaticivorans</name>
    <dbReference type="NCBI Taxonomy" id="2610898"/>
    <lineage>
        <taxon>Bacteria</taxon>
        <taxon>Pseudomonadati</taxon>
        <taxon>Pseudomonadota</taxon>
        <taxon>Betaproteobacteria</taxon>
        <taxon>Burkholderiales</taxon>
        <taxon>Comamonadaceae</taxon>
        <taxon>Hydrogenophaga</taxon>
    </lineage>
</organism>
<evidence type="ECO:0008006" key="5">
    <source>
        <dbReference type="Google" id="ProtNLM"/>
    </source>
</evidence>
<dbReference type="RefSeq" id="WP_177134958.1">
    <property type="nucleotide sequence ID" value="NZ_VYGV01000006.1"/>
</dbReference>
<feature type="signal peptide" evidence="2">
    <location>
        <begin position="1"/>
        <end position="25"/>
    </location>
</feature>
<accession>A0A7Y8GW38</accession>
<evidence type="ECO:0000313" key="4">
    <source>
        <dbReference type="Proteomes" id="UP000545507"/>
    </source>
</evidence>
<keyword evidence="4" id="KW-1185">Reference proteome</keyword>
<comment type="caution">
    <text evidence="3">The sequence shown here is derived from an EMBL/GenBank/DDBJ whole genome shotgun (WGS) entry which is preliminary data.</text>
</comment>
<feature type="chain" id="PRO_5031290944" description="Proteophosphoglycan ppg4" evidence="2">
    <location>
        <begin position="26"/>
        <end position="76"/>
    </location>
</feature>